<keyword evidence="2" id="KW-1185">Reference proteome</keyword>
<dbReference type="InterPro" id="IPR018669">
    <property type="entry name" value="Toxin_HigB"/>
</dbReference>
<comment type="caution">
    <text evidence="1">The sequence shown here is derived from an EMBL/GenBank/DDBJ whole genome shotgun (WGS) entry which is preliminary data.</text>
</comment>
<organism evidence="1 2">
    <name type="scientific">Phormidium tenue FACHB-1050</name>
    <dbReference type="NCBI Taxonomy" id="2692857"/>
    <lineage>
        <taxon>Bacteria</taxon>
        <taxon>Bacillati</taxon>
        <taxon>Cyanobacteriota</taxon>
        <taxon>Cyanophyceae</taxon>
        <taxon>Oscillatoriophycideae</taxon>
        <taxon>Oscillatoriales</taxon>
        <taxon>Oscillatoriaceae</taxon>
        <taxon>Phormidium</taxon>
    </lineage>
</organism>
<dbReference type="RefSeq" id="WP_190578373.1">
    <property type="nucleotide sequence ID" value="NZ_CAWPQU010000008.1"/>
</dbReference>
<name>A0ABR8CBP0_9CYAN</name>
<dbReference type="EMBL" id="JACJQY010000016">
    <property type="protein sequence ID" value="MBD2317535.1"/>
    <property type="molecule type" value="Genomic_DNA"/>
</dbReference>
<dbReference type="Pfam" id="PF09907">
    <property type="entry name" value="HigB_toxin"/>
    <property type="match status" value="1"/>
</dbReference>
<proteinExistence type="predicted"/>
<accession>A0ABR8CBP0</accession>
<sequence length="100" mass="12234">MHIITRSRLIEFWEKHPDSKTSLLLWHKIAITAKWQNFIEVREVFASADQVKNLTVFNIGGNKYRLIAFIDYKYQKIFIRNLLTHAEYDRNDWKKDDWYE</sequence>
<gene>
    <name evidence="1" type="ORF">H6G05_11845</name>
</gene>
<evidence type="ECO:0000313" key="2">
    <source>
        <dbReference type="Proteomes" id="UP000618445"/>
    </source>
</evidence>
<reference evidence="1 2" key="1">
    <citation type="journal article" date="2020" name="ISME J.">
        <title>Comparative genomics reveals insights into cyanobacterial evolution and habitat adaptation.</title>
        <authorList>
            <person name="Chen M.Y."/>
            <person name="Teng W.K."/>
            <person name="Zhao L."/>
            <person name="Hu C.X."/>
            <person name="Zhou Y.K."/>
            <person name="Han B.P."/>
            <person name="Song L.R."/>
            <person name="Shu W.S."/>
        </authorList>
    </citation>
    <scope>NUCLEOTIDE SEQUENCE [LARGE SCALE GENOMIC DNA]</scope>
    <source>
        <strain evidence="1 2">FACHB-1050</strain>
    </source>
</reference>
<evidence type="ECO:0000313" key="1">
    <source>
        <dbReference type="EMBL" id="MBD2317535.1"/>
    </source>
</evidence>
<protein>
    <submittedName>
        <fullName evidence="1">Type II toxin-antitoxin system HigB family toxin</fullName>
    </submittedName>
</protein>
<dbReference type="Proteomes" id="UP000618445">
    <property type="component" value="Unassembled WGS sequence"/>
</dbReference>